<gene>
    <name evidence="3" type="ORF">I8J34_05780</name>
</gene>
<feature type="transmembrane region" description="Helical" evidence="1">
    <location>
        <begin position="72"/>
        <end position="93"/>
    </location>
</feature>
<keyword evidence="1" id="KW-1133">Transmembrane helix</keyword>
<dbReference type="CDD" id="cd00060">
    <property type="entry name" value="FHA"/>
    <property type="match status" value="1"/>
</dbReference>
<feature type="transmembrane region" description="Helical" evidence="1">
    <location>
        <begin position="358"/>
        <end position="377"/>
    </location>
</feature>
<feature type="transmembrane region" description="Helical" evidence="1">
    <location>
        <begin position="12"/>
        <end position="30"/>
    </location>
</feature>
<comment type="caution">
    <text evidence="3">The sequence shown here is derived from an EMBL/GenBank/DDBJ whole genome shotgun (WGS) entry which is preliminary data.</text>
</comment>
<sequence length="1001" mass="111639">MFSKISESRMRRIRYGLLLAWIGLLALYVVDIGQNRLTVPGDAWYVQGLAGKAVNLRHQVLLPTDYNPAPRIFWGVAIPLVVLFLGFAGHDAWRRICPLSALSQIPRALGLQRKVGRGDQRRPALIPPDSWFARYALVLQFLLFFVGVTLRLTVISANPELLFGFTLVLFAAALLVGFLYGGKTWCHYFCPMNAVQIALSGPRGLNASKPVAGISQSMCRKSDANGDVSTCVGCISACPDIDIEKSYWDRLPKLDQRFVVYGYLGTVLGFIHGMYATAGGFNYGTAVWYDTDWRAVGFAPWGTWLPIPRLLGASLLMVFWIVLAAAVGLLAEKLMQRWSHDSQADTVVEMSRHRTMTLTTLLAVLLLIYQVALPGMVWLPKPVVGTLGVVSTIALAFWAYRSWQRTSQRHQRESLADSMRRHLHALRSDWSEHLNGRQLDALSADEIHLLTSLVPKLESSNRLAFYQALLADVLHQGNADSIEGRTLLAKVRTSCGISDQEHEAIVGTLKDEYDIRDNLLISSSLRMESFRRQLEKLLYSTISQGQPLTEALREHHDSICRLREDVAISEHEEAQVIEGLTSKSGPLVETLHALFDDLRDIHAKQLTLAPGNPSRAFLHRHLQREATKVAEECLGIVETLDESPQFFVDLAGELLSKHESAVRNALLIEKSQWRLRLPEPFWTALDRPTDGAIERLEAYTLNQVLHALAHAEDPCVALVAAYEAQWQGLAWADAINDRLWPQLGRSAPDVTPRPLGMSLSIVGFANEHLSFDGTVRCGRAPDNDWVVQLGQISRYHFRLVKNAQGYRCEDLNSCNGTFLNGRLLHGQSAPLKKRNTLSILSNGQTAIINVHHRREADFTHPLDLMVTLAGLPLFVNCPSEALFKLADGAELRPTHAGTPIPVHALSRDFTVMLLDTSGALLLAGKRHGLPQGLPVNSTLIHRLTDAWLDSDGNGTLVIWPNTTIDCLSRQEAAFNNQWLTSINRMLQEYREDPYDKSQCNQ</sequence>
<dbReference type="SMART" id="SM00240">
    <property type="entry name" value="FHA"/>
    <property type="match status" value="1"/>
</dbReference>
<feature type="transmembrane region" description="Helical" evidence="1">
    <location>
        <begin position="310"/>
        <end position="331"/>
    </location>
</feature>
<keyword evidence="1" id="KW-0812">Transmembrane</keyword>
<dbReference type="PROSITE" id="PS50006">
    <property type="entry name" value="FHA_DOMAIN"/>
    <property type="match status" value="1"/>
</dbReference>
<protein>
    <submittedName>
        <fullName evidence="3">FHA domain-containing protein</fullName>
    </submittedName>
</protein>
<accession>A0A944D968</accession>
<dbReference type="SUPFAM" id="SSF49879">
    <property type="entry name" value="SMAD/FHA domain"/>
    <property type="match status" value="1"/>
</dbReference>
<dbReference type="Pfam" id="PF00498">
    <property type="entry name" value="FHA"/>
    <property type="match status" value="1"/>
</dbReference>
<keyword evidence="4" id="KW-1185">Reference proteome</keyword>
<feature type="transmembrane region" description="Helical" evidence="1">
    <location>
        <begin position="131"/>
        <end position="155"/>
    </location>
</feature>
<evidence type="ECO:0000256" key="1">
    <source>
        <dbReference type="SAM" id="Phobius"/>
    </source>
</evidence>
<feature type="domain" description="FHA" evidence="2">
    <location>
        <begin position="775"/>
        <end position="824"/>
    </location>
</feature>
<dbReference type="Pfam" id="PF12801">
    <property type="entry name" value="Fer4_5"/>
    <property type="match status" value="1"/>
</dbReference>
<reference evidence="4" key="1">
    <citation type="journal article" date="2022" name="ISME J.">
        <title>Genetic and phylogenetic analysis of dissimilatory iodate-reducing bacteria identifies potential niches across the world's oceans.</title>
        <authorList>
            <person name="Reyes-Umana V."/>
            <person name="Henning Z."/>
            <person name="Lee K."/>
            <person name="Barnum T.P."/>
            <person name="Coates J.D."/>
        </authorList>
    </citation>
    <scope>NUCLEOTIDE SEQUENCE [LARGE SCALE GENOMIC DNA]</scope>
    <source>
        <strain evidence="4">IR12</strain>
    </source>
</reference>
<keyword evidence="1" id="KW-0472">Membrane</keyword>
<dbReference type="InterPro" id="IPR008984">
    <property type="entry name" value="SMAD_FHA_dom_sf"/>
</dbReference>
<dbReference type="InterPro" id="IPR000253">
    <property type="entry name" value="FHA_dom"/>
</dbReference>
<evidence type="ECO:0000259" key="2">
    <source>
        <dbReference type="PROSITE" id="PS50006"/>
    </source>
</evidence>
<dbReference type="Gene3D" id="2.60.200.20">
    <property type="match status" value="1"/>
</dbReference>
<evidence type="ECO:0000313" key="3">
    <source>
        <dbReference type="EMBL" id="MBT0960681.1"/>
    </source>
</evidence>
<feature type="transmembrane region" description="Helical" evidence="1">
    <location>
        <begin position="161"/>
        <end position="182"/>
    </location>
</feature>
<organism evidence="3 4">
    <name type="scientific">Denitromonas iodatirespirans</name>
    <dbReference type="NCBI Taxonomy" id="2795389"/>
    <lineage>
        <taxon>Bacteria</taxon>
        <taxon>Pseudomonadati</taxon>
        <taxon>Pseudomonadota</taxon>
        <taxon>Betaproteobacteria</taxon>
        <taxon>Rhodocyclales</taxon>
        <taxon>Zoogloeaceae</taxon>
        <taxon>Denitromonas</taxon>
    </lineage>
</organism>
<dbReference type="Proteomes" id="UP000694660">
    <property type="component" value="Unassembled WGS sequence"/>
</dbReference>
<dbReference type="AlphaFoldDB" id="A0A944D968"/>
<dbReference type="RefSeq" id="WP_214360443.1">
    <property type="nucleotide sequence ID" value="NZ_JAEKFT010000005.1"/>
</dbReference>
<proteinExistence type="predicted"/>
<evidence type="ECO:0000313" key="4">
    <source>
        <dbReference type="Proteomes" id="UP000694660"/>
    </source>
</evidence>
<dbReference type="EMBL" id="JAEKFT010000005">
    <property type="protein sequence ID" value="MBT0960681.1"/>
    <property type="molecule type" value="Genomic_DNA"/>
</dbReference>
<feature type="transmembrane region" description="Helical" evidence="1">
    <location>
        <begin position="258"/>
        <end position="278"/>
    </location>
</feature>
<name>A0A944D968_DENI1</name>
<dbReference type="InterPro" id="IPR017896">
    <property type="entry name" value="4Fe4S_Fe-S-bd"/>
</dbReference>